<dbReference type="InterPro" id="IPR018247">
    <property type="entry name" value="EF_Hand_1_Ca_BS"/>
</dbReference>
<dbReference type="SUPFAM" id="SSF47473">
    <property type="entry name" value="EF-hand"/>
    <property type="match status" value="1"/>
</dbReference>
<dbReference type="PROSITE" id="PS00018">
    <property type="entry name" value="EF_HAND_1"/>
    <property type="match status" value="4"/>
</dbReference>
<dbReference type="PANTHER" id="PTHR10827">
    <property type="entry name" value="RETICULOCALBIN"/>
    <property type="match status" value="1"/>
</dbReference>
<dbReference type="Gene3D" id="1.10.238.10">
    <property type="entry name" value="EF-hand"/>
    <property type="match status" value="2"/>
</dbReference>
<keyword evidence="1" id="KW-0479">Metal-binding</keyword>
<keyword evidence="6" id="KW-1185">Reference proteome</keyword>
<evidence type="ECO:0000313" key="6">
    <source>
        <dbReference type="Proteomes" id="UP001152604"/>
    </source>
</evidence>
<evidence type="ECO:0000313" key="5">
    <source>
        <dbReference type="EMBL" id="CAH2406493.1"/>
    </source>
</evidence>
<feature type="chain" id="PRO_5045867389" description="EF-hand domain-containing protein" evidence="3">
    <location>
        <begin position="20"/>
        <end position="154"/>
    </location>
</feature>
<reference evidence="5" key="1">
    <citation type="submission" date="2022-03" db="EMBL/GenBank/DDBJ databases">
        <authorList>
            <person name="Brunel B."/>
        </authorList>
    </citation>
    <scope>NUCLEOTIDE SEQUENCE</scope>
    <source>
        <strain evidence="5">STM4922sample</strain>
    </source>
</reference>
<evidence type="ECO:0000259" key="4">
    <source>
        <dbReference type="PROSITE" id="PS50222"/>
    </source>
</evidence>
<feature type="domain" description="EF-hand" evidence="4">
    <location>
        <begin position="94"/>
        <end position="129"/>
    </location>
</feature>
<feature type="domain" description="EF-hand" evidence="4">
    <location>
        <begin position="32"/>
        <end position="67"/>
    </location>
</feature>
<dbReference type="InterPro" id="IPR011992">
    <property type="entry name" value="EF-hand-dom_pair"/>
</dbReference>
<proteinExistence type="predicted"/>
<sequence length="154" mass="16960">MQRSALFAALLLGLVPLSAAHGQDVSGKDIPGKDMQGRRILQRVDTNGDGAISKDEMLAARERMFTKLDRNDDGVIEEKEIEGARDAIMDRADAAQARLGNRWRRMDTNGDGKVSEDEFRNRMPLFDLADRNGDGTLSADEIAAVRKLFADRAG</sequence>
<gene>
    <name evidence="5" type="ORF">MES4922_500046</name>
</gene>
<keyword evidence="3" id="KW-0732">Signal</keyword>
<dbReference type="Proteomes" id="UP001152604">
    <property type="component" value="Unassembled WGS sequence"/>
</dbReference>
<organism evidence="5 6">
    <name type="scientific">Mesorhizobium ventifaucium</name>
    <dbReference type="NCBI Taxonomy" id="666020"/>
    <lineage>
        <taxon>Bacteria</taxon>
        <taxon>Pseudomonadati</taxon>
        <taxon>Pseudomonadota</taxon>
        <taxon>Alphaproteobacteria</taxon>
        <taxon>Hyphomicrobiales</taxon>
        <taxon>Phyllobacteriaceae</taxon>
        <taxon>Mesorhizobium</taxon>
    </lineage>
</organism>
<evidence type="ECO:0000256" key="2">
    <source>
        <dbReference type="ARBA" id="ARBA00022737"/>
    </source>
</evidence>
<protein>
    <recommendedName>
        <fullName evidence="4">EF-hand domain-containing protein</fullName>
    </recommendedName>
</protein>
<accession>A0ABN8KAK8</accession>
<name>A0ABN8KAK8_9HYPH</name>
<dbReference type="PANTHER" id="PTHR10827:SF98">
    <property type="entry name" value="45 KDA CALCIUM-BINDING PROTEIN"/>
    <property type="match status" value="1"/>
</dbReference>
<comment type="caution">
    <text evidence="5">The sequence shown here is derived from an EMBL/GenBank/DDBJ whole genome shotgun (WGS) entry which is preliminary data.</text>
</comment>
<evidence type="ECO:0000256" key="3">
    <source>
        <dbReference type="SAM" id="SignalP"/>
    </source>
</evidence>
<dbReference type="EMBL" id="CAKXZS010000046">
    <property type="protein sequence ID" value="CAH2406493.1"/>
    <property type="molecule type" value="Genomic_DNA"/>
</dbReference>
<feature type="signal peptide" evidence="3">
    <location>
        <begin position="1"/>
        <end position="19"/>
    </location>
</feature>
<dbReference type="InterPro" id="IPR002048">
    <property type="entry name" value="EF_hand_dom"/>
</dbReference>
<evidence type="ECO:0000256" key="1">
    <source>
        <dbReference type="ARBA" id="ARBA00022723"/>
    </source>
</evidence>
<keyword evidence="2" id="KW-0677">Repeat</keyword>
<dbReference type="PROSITE" id="PS50222">
    <property type="entry name" value="EF_HAND_2"/>
    <property type="match status" value="2"/>
</dbReference>
<dbReference type="SMART" id="SM00054">
    <property type="entry name" value="EFh"/>
    <property type="match status" value="3"/>
</dbReference>
<dbReference type="Pfam" id="PF13202">
    <property type="entry name" value="EF-hand_5"/>
    <property type="match status" value="4"/>
</dbReference>
<dbReference type="RefSeq" id="WP_254027595.1">
    <property type="nucleotide sequence ID" value="NZ_CAKXZS010000046.1"/>
</dbReference>